<evidence type="ECO:0008006" key="4">
    <source>
        <dbReference type="Google" id="ProtNLM"/>
    </source>
</evidence>
<evidence type="ECO:0000256" key="1">
    <source>
        <dbReference type="SAM" id="Phobius"/>
    </source>
</evidence>
<comment type="caution">
    <text evidence="2">The sequence shown here is derived from an EMBL/GenBank/DDBJ whole genome shotgun (WGS) entry which is preliminary data.</text>
</comment>
<dbReference type="PANTHER" id="PTHR38225">
    <property type="entry name" value="PROTEIN, PUTATIVE-RELATED"/>
    <property type="match status" value="1"/>
</dbReference>
<evidence type="ECO:0000313" key="2">
    <source>
        <dbReference type="EMBL" id="GKV22837.1"/>
    </source>
</evidence>
<dbReference type="PANTHER" id="PTHR38225:SF3">
    <property type="entry name" value="RX N-TERMINAL DOMAIN-CONTAINING PROTEIN"/>
    <property type="match status" value="1"/>
</dbReference>
<dbReference type="AlphaFoldDB" id="A0AAV5KE10"/>
<keyword evidence="1" id="KW-0812">Transmembrane</keyword>
<keyword evidence="3" id="KW-1185">Reference proteome</keyword>
<keyword evidence="1" id="KW-1133">Transmembrane helix</keyword>
<organism evidence="2 3">
    <name type="scientific">Rubroshorea leprosula</name>
    <dbReference type="NCBI Taxonomy" id="152421"/>
    <lineage>
        <taxon>Eukaryota</taxon>
        <taxon>Viridiplantae</taxon>
        <taxon>Streptophyta</taxon>
        <taxon>Embryophyta</taxon>
        <taxon>Tracheophyta</taxon>
        <taxon>Spermatophyta</taxon>
        <taxon>Magnoliopsida</taxon>
        <taxon>eudicotyledons</taxon>
        <taxon>Gunneridae</taxon>
        <taxon>Pentapetalae</taxon>
        <taxon>rosids</taxon>
        <taxon>malvids</taxon>
        <taxon>Malvales</taxon>
        <taxon>Dipterocarpaceae</taxon>
        <taxon>Rubroshorea</taxon>
    </lineage>
</organism>
<protein>
    <recommendedName>
        <fullName evidence="4">Transmembrane protein</fullName>
    </recommendedName>
</protein>
<accession>A0AAV5KE10</accession>
<proteinExistence type="predicted"/>
<feature type="transmembrane region" description="Helical" evidence="1">
    <location>
        <begin position="89"/>
        <end position="115"/>
    </location>
</feature>
<reference evidence="2 3" key="1">
    <citation type="journal article" date="2021" name="Commun. Biol.">
        <title>The genome of Shorea leprosula (Dipterocarpaceae) highlights the ecological relevance of drought in aseasonal tropical rainforests.</title>
        <authorList>
            <person name="Ng K.K.S."/>
            <person name="Kobayashi M.J."/>
            <person name="Fawcett J.A."/>
            <person name="Hatakeyama M."/>
            <person name="Paape T."/>
            <person name="Ng C.H."/>
            <person name="Ang C.C."/>
            <person name="Tnah L.H."/>
            <person name="Lee C.T."/>
            <person name="Nishiyama T."/>
            <person name="Sese J."/>
            <person name="O'Brien M.J."/>
            <person name="Copetti D."/>
            <person name="Mohd Noor M.I."/>
            <person name="Ong R.C."/>
            <person name="Putra M."/>
            <person name="Sireger I.Z."/>
            <person name="Indrioko S."/>
            <person name="Kosugi Y."/>
            <person name="Izuno A."/>
            <person name="Isagi Y."/>
            <person name="Lee S.L."/>
            <person name="Shimizu K.K."/>
        </authorList>
    </citation>
    <scope>NUCLEOTIDE SEQUENCE [LARGE SCALE GENOMIC DNA]</scope>
    <source>
        <strain evidence="2">214</strain>
    </source>
</reference>
<sequence length="119" mass="13783">MHNVRKFALDGLHLTRPIPRKRTYLKFSSRSFQEDDQGKSDDIVGASMSILRERIEEVKKKEKGWNNRSNLYHGHNHKRANMMHDSLEIVGFAVCTLGPVFLSGSICIFLVFFLVHHMN</sequence>
<name>A0AAV5KE10_9ROSI</name>
<keyword evidence="1" id="KW-0472">Membrane</keyword>
<dbReference type="EMBL" id="BPVZ01000061">
    <property type="protein sequence ID" value="GKV22837.1"/>
    <property type="molecule type" value="Genomic_DNA"/>
</dbReference>
<gene>
    <name evidence="2" type="ORF">SLEP1_g32658</name>
</gene>
<dbReference type="Proteomes" id="UP001054252">
    <property type="component" value="Unassembled WGS sequence"/>
</dbReference>
<evidence type="ECO:0000313" key="3">
    <source>
        <dbReference type="Proteomes" id="UP001054252"/>
    </source>
</evidence>